<protein>
    <submittedName>
        <fullName evidence="2">Alpha-amylase</fullName>
    </submittedName>
</protein>
<evidence type="ECO:0000313" key="2">
    <source>
        <dbReference type="EMBL" id="GHO58607.1"/>
    </source>
</evidence>
<dbReference type="InterPro" id="IPR013780">
    <property type="entry name" value="Glyco_hydro_b"/>
</dbReference>
<comment type="caution">
    <text evidence="2">The sequence shown here is derived from an EMBL/GenBank/DDBJ whole genome shotgun (WGS) entry which is preliminary data.</text>
</comment>
<sequence>MPDLTKQVTNKTPPMPAVTEMTDNITSAPGDLPVPEIEARILAQQNQFRHDNILIPSAPQAGQAVEIWATSGENHPLERGVLFYTTDGSLPDTSSMTLPLEKVRVDWETQTGYLTRWRAILPAQAAHTIVRYRIGGWYRHSYQEKPDVWAQDGQGHWYRQRGPLAVTTFAYTVESEAPHFPQWTQDGIIYQIFVDRFRTSEPGGAFQHNPDLQALHGGTLQGVIDALPYLADLGVTCLWLSPIHQAETYHRYDGIDFNTVDPRLGTNEDVKELTQRAHAQGMRVILDFVPSHVSWHHPAFLEAQQNQDAESADWFTFYAWPDNYRSFLDMVPSLPSFSTDSRGARRYIFESAVTWLKDYGIDGFRLDHAIGHSMDFWTEFRQVTRMVAPESITVGEVTDTPDSMARFHGKLDGLLDFPLASALRHTFGIKDWNVQRLDTFLYSYEQFMTQAPERVSFLDNHDMNRFLFVANQDIQRLKMAALCQFTLTATPVIYYGTEVGMSHSVDIGTVAGGDALVRQDMPWATEQWNQDLLSFYRSLIQIRKTFPVLRQGKRRTMYLDVAQKTYAYAQTSSDIDALIYGDILVTFNLSNTQQILLLPKPGKAREYTCLLATRGQVNARLTEQGIEIALPPQSGAAFTTL</sequence>
<dbReference type="RefSeq" id="WP_201374872.1">
    <property type="nucleotide sequence ID" value="NZ_BNJG01000003.1"/>
</dbReference>
<evidence type="ECO:0000259" key="1">
    <source>
        <dbReference type="SMART" id="SM00642"/>
    </source>
</evidence>
<organism evidence="2 3">
    <name type="scientific">Ktedonobacter robiniae</name>
    <dbReference type="NCBI Taxonomy" id="2778365"/>
    <lineage>
        <taxon>Bacteria</taxon>
        <taxon>Bacillati</taxon>
        <taxon>Chloroflexota</taxon>
        <taxon>Ktedonobacteria</taxon>
        <taxon>Ktedonobacterales</taxon>
        <taxon>Ktedonobacteraceae</taxon>
        <taxon>Ktedonobacter</taxon>
    </lineage>
</organism>
<dbReference type="EMBL" id="BNJG01000003">
    <property type="protein sequence ID" value="GHO58607.1"/>
    <property type="molecule type" value="Genomic_DNA"/>
</dbReference>
<feature type="domain" description="Glycosyl hydrolase family 13 catalytic" evidence="1">
    <location>
        <begin position="191"/>
        <end position="543"/>
    </location>
</feature>
<proteinExistence type="predicted"/>
<reference evidence="2 3" key="1">
    <citation type="journal article" date="2021" name="Int. J. Syst. Evol. Microbiol.">
        <title>Reticulibacter mediterranei gen. nov., sp. nov., within the new family Reticulibacteraceae fam. nov., and Ktedonospora formicarum gen. nov., sp. nov., Ktedonobacter robiniae sp. nov., Dictyobacter formicarum sp. nov. and Dictyobacter arantiisoli sp. nov., belonging to the class Ktedonobacteria.</title>
        <authorList>
            <person name="Yabe S."/>
            <person name="Zheng Y."/>
            <person name="Wang C.M."/>
            <person name="Sakai Y."/>
            <person name="Abe K."/>
            <person name="Yokota A."/>
            <person name="Donadio S."/>
            <person name="Cavaletti L."/>
            <person name="Monciardini P."/>
        </authorList>
    </citation>
    <scope>NUCLEOTIDE SEQUENCE [LARGE SCALE GENOMIC DNA]</scope>
    <source>
        <strain evidence="2 3">SOSP1-30</strain>
    </source>
</reference>
<evidence type="ECO:0000313" key="3">
    <source>
        <dbReference type="Proteomes" id="UP000654345"/>
    </source>
</evidence>
<dbReference type="Proteomes" id="UP000654345">
    <property type="component" value="Unassembled WGS sequence"/>
</dbReference>
<dbReference type="InterPro" id="IPR017853">
    <property type="entry name" value="GH"/>
</dbReference>
<dbReference type="Gene3D" id="3.20.20.80">
    <property type="entry name" value="Glycosidases"/>
    <property type="match status" value="1"/>
</dbReference>
<dbReference type="InterPro" id="IPR045857">
    <property type="entry name" value="O16G_dom_2"/>
</dbReference>
<dbReference type="Gene3D" id="2.60.40.1180">
    <property type="entry name" value="Golgi alpha-mannosidase II"/>
    <property type="match status" value="1"/>
</dbReference>
<accession>A0ABQ3V1C9</accession>
<dbReference type="Pfam" id="PF00128">
    <property type="entry name" value="Alpha-amylase"/>
    <property type="match status" value="1"/>
</dbReference>
<gene>
    <name evidence="2" type="ORF">KSB_70820</name>
</gene>
<dbReference type="InterPro" id="IPR006047">
    <property type="entry name" value="GH13_cat_dom"/>
</dbReference>
<dbReference type="SMART" id="SM00642">
    <property type="entry name" value="Aamy"/>
    <property type="match status" value="1"/>
</dbReference>
<keyword evidence="3" id="KW-1185">Reference proteome</keyword>
<dbReference type="Gene3D" id="3.90.400.10">
    <property type="entry name" value="Oligo-1,6-glucosidase, Domain 2"/>
    <property type="match status" value="1"/>
</dbReference>
<dbReference type="SUPFAM" id="SSF51445">
    <property type="entry name" value="(Trans)glycosidases"/>
    <property type="match status" value="1"/>
</dbReference>
<dbReference type="PANTHER" id="PTHR10357:SF199">
    <property type="entry name" value="ALPHA AMYLASE CATALYTIC REGION"/>
    <property type="match status" value="1"/>
</dbReference>
<name>A0ABQ3V1C9_9CHLR</name>
<dbReference type="PANTHER" id="PTHR10357">
    <property type="entry name" value="ALPHA-AMYLASE FAMILY MEMBER"/>
    <property type="match status" value="1"/>
</dbReference>